<reference evidence="1" key="2">
    <citation type="journal article" date="2015" name="Data Brief">
        <title>Shoot transcriptome of the giant reed, Arundo donax.</title>
        <authorList>
            <person name="Barrero R.A."/>
            <person name="Guerrero F.D."/>
            <person name="Moolhuijzen P."/>
            <person name="Goolsby J.A."/>
            <person name="Tidwell J."/>
            <person name="Bellgard S.E."/>
            <person name="Bellgard M.I."/>
        </authorList>
    </citation>
    <scope>NUCLEOTIDE SEQUENCE</scope>
    <source>
        <tissue evidence="1">Shoot tissue taken approximately 20 cm above the soil surface</tissue>
    </source>
</reference>
<name>A0A0A9AAD6_ARUDO</name>
<accession>A0A0A9AAD6</accession>
<reference evidence="1" key="1">
    <citation type="submission" date="2014-09" db="EMBL/GenBank/DDBJ databases">
        <authorList>
            <person name="Magalhaes I.L.F."/>
            <person name="Oliveira U."/>
            <person name="Santos F.R."/>
            <person name="Vidigal T.H.D.A."/>
            <person name="Brescovit A.D."/>
            <person name="Santos A.J."/>
        </authorList>
    </citation>
    <scope>NUCLEOTIDE SEQUENCE</scope>
    <source>
        <tissue evidence="1">Shoot tissue taken approximately 20 cm above the soil surface</tissue>
    </source>
</reference>
<evidence type="ECO:0000313" key="1">
    <source>
        <dbReference type="EMBL" id="JAD48594.1"/>
    </source>
</evidence>
<protein>
    <submittedName>
        <fullName evidence="1">Uncharacterized protein</fullName>
    </submittedName>
</protein>
<sequence>MALYFFLPF</sequence>
<proteinExistence type="predicted"/>
<organism evidence="1">
    <name type="scientific">Arundo donax</name>
    <name type="common">Giant reed</name>
    <name type="synonym">Donax arundinaceus</name>
    <dbReference type="NCBI Taxonomy" id="35708"/>
    <lineage>
        <taxon>Eukaryota</taxon>
        <taxon>Viridiplantae</taxon>
        <taxon>Streptophyta</taxon>
        <taxon>Embryophyta</taxon>
        <taxon>Tracheophyta</taxon>
        <taxon>Spermatophyta</taxon>
        <taxon>Magnoliopsida</taxon>
        <taxon>Liliopsida</taxon>
        <taxon>Poales</taxon>
        <taxon>Poaceae</taxon>
        <taxon>PACMAD clade</taxon>
        <taxon>Arundinoideae</taxon>
        <taxon>Arundineae</taxon>
        <taxon>Arundo</taxon>
    </lineage>
</organism>
<dbReference type="EMBL" id="GBRH01249301">
    <property type="protein sequence ID" value="JAD48594.1"/>
    <property type="molecule type" value="Transcribed_RNA"/>
</dbReference>